<keyword evidence="8" id="KW-1185">Reference proteome</keyword>
<dbReference type="Gene3D" id="3.90.1750.20">
    <property type="entry name" value="Putative Large Serine Recombinase, Chain B, Domain 2"/>
    <property type="match status" value="1"/>
</dbReference>
<evidence type="ECO:0000259" key="5">
    <source>
        <dbReference type="PROSITE" id="PS51736"/>
    </source>
</evidence>
<dbReference type="InterPro" id="IPR036162">
    <property type="entry name" value="Resolvase-like_N_sf"/>
</dbReference>
<dbReference type="PANTHER" id="PTHR30461">
    <property type="entry name" value="DNA-INVERTASE FROM LAMBDOID PROPHAGE"/>
    <property type="match status" value="1"/>
</dbReference>
<evidence type="ECO:0000313" key="7">
    <source>
        <dbReference type="EMBL" id="WAH35316.1"/>
    </source>
</evidence>
<sequence length="555" mass="63369">MLTLSIDRGYTSPFSRQELDSFTATVKVVIYARVSTQDQARHGYSLTSQVERCVQMAKQRYGIEEDEMIAFVEQGEMGDDPSRPALNEALRFIEQGIGRVLVVLHPDRLARDLKLQLYITERIWNAGCEIAFVEMDVDPNNPESLLLYNIQGAIAQYNKAKILANSRRGRKAKVMNGKIPGIRRVYGYVFDKERDTLVEEPLEKETYLQMVEWMLHGKDGHDMNFTLIAKELSLLGIPAPMGNHWYQATVSRILKSPVYTGKFYYGKTEYKQKAGQTEIVKKPQSEWQMVRVPAYITDETFEQLQRRIQSLTRRNRGAKPHTTYLLKGLARCGRCGAAVVAGPPSRNKETGEILYHYYVCSAKTRKVFEVGSGKQVHRCTGRNWRKDVIDDCVWRVVVAVMVHSSDSIDTIVSERDNSQRVGKLISRRDRILKALEEKRRERARWLQLRVKDRITELELDDAMGALDRDIRTLQTAVSSIDVELTAHERNVDEGGGRPRTTRLLRYLVNGIGDEDKKALVDKVVRQVVVGEDEIRIQLAVDDSNNFFFGQGHGGL</sequence>
<dbReference type="InterPro" id="IPR006119">
    <property type="entry name" value="Resolv_N"/>
</dbReference>
<dbReference type="Gene3D" id="3.40.50.1390">
    <property type="entry name" value="Resolvase, N-terminal catalytic domain"/>
    <property type="match status" value="1"/>
</dbReference>
<keyword evidence="1" id="KW-0229">DNA integration</keyword>
<dbReference type="InterPro" id="IPR050639">
    <property type="entry name" value="SSR_resolvase"/>
</dbReference>
<dbReference type="EMBL" id="CP104064">
    <property type="protein sequence ID" value="WAH35316.1"/>
    <property type="molecule type" value="Genomic_DNA"/>
</dbReference>
<organism evidence="7 8">
    <name type="scientific">Alicyclobacillus dauci</name>
    <dbReference type="NCBI Taxonomy" id="1475485"/>
    <lineage>
        <taxon>Bacteria</taxon>
        <taxon>Bacillati</taxon>
        <taxon>Bacillota</taxon>
        <taxon>Bacilli</taxon>
        <taxon>Bacillales</taxon>
        <taxon>Alicyclobacillaceae</taxon>
        <taxon>Alicyclobacillus</taxon>
    </lineage>
</organism>
<reference evidence="7" key="1">
    <citation type="submission" date="2022-08" db="EMBL/GenBank/DDBJ databases">
        <title>Alicyclobacillus dauci DSM2870, complete genome.</title>
        <authorList>
            <person name="Wang Q."/>
            <person name="Cai R."/>
            <person name="Wang Z."/>
        </authorList>
    </citation>
    <scope>NUCLEOTIDE SEQUENCE</scope>
    <source>
        <strain evidence="7">DSM 28700</strain>
    </source>
</reference>
<evidence type="ECO:0000256" key="4">
    <source>
        <dbReference type="PROSITE-ProRule" id="PRU10137"/>
    </source>
</evidence>
<accession>A0ABY6YYW3</accession>
<protein>
    <submittedName>
        <fullName evidence="7">Recombinase family protein</fullName>
    </submittedName>
</protein>
<feature type="domain" description="Resolvase/invertase-type recombinase catalytic" evidence="5">
    <location>
        <begin position="27"/>
        <end position="177"/>
    </location>
</feature>
<dbReference type="SUPFAM" id="SSF53041">
    <property type="entry name" value="Resolvase-like"/>
    <property type="match status" value="1"/>
</dbReference>
<feature type="active site" description="O-(5'-phospho-DNA)-serine intermediate" evidence="4">
    <location>
        <position position="35"/>
    </location>
</feature>
<dbReference type="CDD" id="cd00338">
    <property type="entry name" value="Ser_Recombinase"/>
    <property type="match status" value="1"/>
</dbReference>
<dbReference type="InterPro" id="IPR025827">
    <property type="entry name" value="Zn_ribbon_recom_dom"/>
</dbReference>
<keyword evidence="3" id="KW-0233">DNA recombination</keyword>
<dbReference type="Proteomes" id="UP001164803">
    <property type="component" value="Chromosome"/>
</dbReference>
<dbReference type="InterPro" id="IPR011109">
    <property type="entry name" value="DNA_bind_recombinase_dom"/>
</dbReference>
<keyword evidence="2" id="KW-0238">DNA-binding</keyword>
<evidence type="ECO:0000256" key="3">
    <source>
        <dbReference type="ARBA" id="ARBA00023172"/>
    </source>
</evidence>
<evidence type="ECO:0000256" key="2">
    <source>
        <dbReference type="ARBA" id="ARBA00023125"/>
    </source>
</evidence>
<dbReference type="PROSITE" id="PS00397">
    <property type="entry name" value="RECOMBINASES_1"/>
    <property type="match status" value="1"/>
</dbReference>
<dbReference type="Pfam" id="PF00239">
    <property type="entry name" value="Resolvase"/>
    <property type="match status" value="1"/>
</dbReference>
<dbReference type="RefSeq" id="WP_268042433.1">
    <property type="nucleotide sequence ID" value="NZ_CP104064.1"/>
</dbReference>
<feature type="domain" description="Recombinase" evidence="6">
    <location>
        <begin position="185"/>
        <end position="317"/>
    </location>
</feature>
<dbReference type="PROSITE" id="PS51737">
    <property type="entry name" value="RECOMBINASE_DNA_BIND"/>
    <property type="match status" value="1"/>
</dbReference>
<dbReference type="InterPro" id="IPR038109">
    <property type="entry name" value="DNA_bind_recomb_sf"/>
</dbReference>
<dbReference type="Pfam" id="PF07508">
    <property type="entry name" value="Recombinase"/>
    <property type="match status" value="1"/>
</dbReference>
<dbReference type="SMART" id="SM00857">
    <property type="entry name" value="Resolvase"/>
    <property type="match status" value="1"/>
</dbReference>
<evidence type="ECO:0000256" key="1">
    <source>
        <dbReference type="ARBA" id="ARBA00022908"/>
    </source>
</evidence>
<gene>
    <name evidence="7" type="ORF">NZD86_13470</name>
</gene>
<dbReference type="PANTHER" id="PTHR30461:SF23">
    <property type="entry name" value="DNA RECOMBINASE-RELATED"/>
    <property type="match status" value="1"/>
</dbReference>
<proteinExistence type="predicted"/>
<evidence type="ECO:0000313" key="8">
    <source>
        <dbReference type="Proteomes" id="UP001164803"/>
    </source>
</evidence>
<dbReference type="PROSITE" id="PS51736">
    <property type="entry name" value="RECOMBINASES_3"/>
    <property type="match status" value="1"/>
</dbReference>
<evidence type="ECO:0000259" key="6">
    <source>
        <dbReference type="PROSITE" id="PS51737"/>
    </source>
</evidence>
<dbReference type="Pfam" id="PF13408">
    <property type="entry name" value="Zn_ribbon_recom"/>
    <property type="match status" value="1"/>
</dbReference>
<name>A0ABY6YYW3_9BACL</name>
<dbReference type="InterPro" id="IPR006118">
    <property type="entry name" value="Recombinase_CS"/>
</dbReference>